<evidence type="ECO:0000313" key="2">
    <source>
        <dbReference type="EMBL" id="ESL06537.1"/>
    </source>
</evidence>
<accession>A0A061IZS7</accession>
<feature type="compositionally biased region" description="Basic and acidic residues" evidence="1">
    <location>
        <begin position="316"/>
        <end position="337"/>
    </location>
</feature>
<protein>
    <submittedName>
        <fullName evidence="2">Uncharacterized protein</fullName>
    </submittedName>
</protein>
<dbReference type="EMBL" id="AUPL01005787">
    <property type="protein sequence ID" value="ESL06537.1"/>
    <property type="molecule type" value="Genomic_DNA"/>
</dbReference>
<sequence length="531" mass="58996">MPSGEPQFATVSLLLGDTVEGTFRVPITDETTVRRLAKDAMRRLLARYSAGRHVFQRDRISVTEVFVKTGSNRAEIFAQDLVNQVVLIKEEVLYMRLHRRERVEAETGEDSLATTETTERITTGDNNTDTCVNTKAVSSVDVHSTSEELPQEKKNPAATGELSIHVSSSPAAAAVSLAVERQNEEEVTCEAEEGSGSAEGVEKGKGTRRGLGWGPEAHKHFPKNYIASPNRLMWKLRTKRKATTKEETPSATEVKAKSETLEKESLPEINAVAQPTRGLAWGPEAGKYFSDNYVTSPDRIARIRSREKRLEKKKRHEEEEAARRLQKKKEEEAKTKQDTAASLPTFSKIMCSLERRLNEDQHHDTPLDSNSTVMTTHGSKAEASEGDKEPRTAPTAIAVDSTPHTIHENGCRRSTGPKTNRKRRLSEVGDGGSASCPIIVERQLSFETEDAAITHTPEEQSTRRLLEGTAGASRSQQKVPPGWGKEATRYFDVDTYFDDPSKAKLSPDILARPVRARRDVMLPYYFAAISK</sequence>
<feature type="compositionally biased region" description="Basic residues" evidence="1">
    <location>
        <begin position="305"/>
        <end position="315"/>
    </location>
</feature>
<organism evidence="2 3">
    <name type="scientific">Trypanosoma rangeli SC58</name>
    <dbReference type="NCBI Taxonomy" id="429131"/>
    <lineage>
        <taxon>Eukaryota</taxon>
        <taxon>Discoba</taxon>
        <taxon>Euglenozoa</taxon>
        <taxon>Kinetoplastea</taxon>
        <taxon>Metakinetoplastina</taxon>
        <taxon>Trypanosomatida</taxon>
        <taxon>Trypanosomatidae</taxon>
        <taxon>Trypanosoma</taxon>
        <taxon>Herpetosoma</taxon>
    </lineage>
</organism>
<gene>
    <name evidence="2" type="ORF">TRSC58_05787</name>
</gene>
<comment type="caution">
    <text evidence="2">The sequence shown here is derived from an EMBL/GenBank/DDBJ whole genome shotgun (WGS) entry which is preliminary data.</text>
</comment>
<feature type="region of interest" description="Disordered" evidence="1">
    <location>
        <begin position="359"/>
        <end position="434"/>
    </location>
</feature>
<feature type="compositionally biased region" description="Basic and acidic residues" evidence="1">
    <location>
        <begin position="379"/>
        <end position="391"/>
    </location>
</feature>
<feature type="region of interest" description="Disordered" evidence="1">
    <location>
        <begin position="240"/>
        <end position="262"/>
    </location>
</feature>
<dbReference type="OrthoDB" id="267291at2759"/>
<feature type="compositionally biased region" description="Polar residues" evidence="1">
    <location>
        <begin position="367"/>
        <end position="378"/>
    </location>
</feature>
<keyword evidence="3" id="KW-1185">Reference proteome</keyword>
<feature type="region of interest" description="Disordered" evidence="1">
    <location>
        <begin position="187"/>
        <end position="206"/>
    </location>
</feature>
<feature type="compositionally biased region" description="Basic and acidic residues" evidence="1">
    <location>
        <begin position="144"/>
        <end position="155"/>
    </location>
</feature>
<evidence type="ECO:0000313" key="3">
    <source>
        <dbReference type="Proteomes" id="UP000031737"/>
    </source>
</evidence>
<name>A0A061IZS7_TRYRA</name>
<dbReference type="Proteomes" id="UP000031737">
    <property type="component" value="Unassembled WGS sequence"/>
</dbReference>
<feature type="region of interest" description="Disordered" evidence="1">
    <location>
        <begin position="103"/>
        <end position="160"/>
    </location>
</feature>
<reference evidence="2 3" key="1">
    <citation type="submission" date="2013-07" db="EMBL/GenBank/DDBJ databases">
        <authorList>
            <person name="Stoco P.H."/>
            <person name="Wagner G."/>
            <person name="Gerber A."/>
            <person name="Zaha A."/>
            <person name="Thompson C."/>
            <person name="Bartholomeu D.C."/>
            <person name="Luckemeyer D.D."/>
            <person name="Bahia D."/>
            <person name="Loreto E."/>
            <person name="Prestes E.B."/>
            <person name="Lima F.M."/>
            <person name="Rodrigues-Luiz G."/>
            <person name="Vallejo G.A."/>
            <person name="Filho J.F."/>
            <person name="Monteiro K.M."/>
            <person name="Tyler K.M."/>
            <person name="de Almeida L.G."/>
            <person name="Ortiz M.F."/>
            <person name="Siervo M.A."/>
            <person name="de Moraes M.H."/>
            <person name="Cunha O.L."/>
            <person name="Mendonca-Neto R."/>
            <person name="Silva R."/>
            <person name="Teixeira S.M."/>
            <person name="Murta S.M."/>
            <person name="Sincero T.C."/>
            <person name="Mendes T.A."/>
            <person name="Urmenyi T.P."/>
            <person name="Silva V.G."/>
            <person name="da Rocha W.D."/>
            <person name="Andersson B."/>
            <person name="Romanha A.J."/>
            <person name="Steindel M."/>
            <person name="de Vasconcelos A.T."/>
            <person name="Grisard E.C."/>
        </authorList>
    </citation>
    <scope>NUCLEOTIDE SEQUENCE [LARGE SCALE GENOMIC DNA]</scope>
    <source>
        <strain evidence="2 3">SC58</strain>
    </source>
</reference>
<dbReference type="AlphaFoldDB" id="A0A061IZS7"/>
<feature type="compositionally biased region" description="Basic and acidic residues" evidence="1">
    <location>
        <begin position="243"/>
        <end position="262"/>
    </location>
</feature>
<proteinExistence type="predicted"/>
<dbReference type="VEuPathDB" id="TriTrypDB:TRSC58_05787"/>
<feature type="compositionally biased region" description="Low complexity" evidence="1">
    <location>
        <begin position="114"/>
        <end position="123"/>
    </location>
</feature>
<evidence type="ECO:0000256" key="1">
    <source>
        <dbReference type="SAM" id="MobiDB-lite"/>
    </source>
</evidence>
<feature type="compositionally biased region" description="Polar residues" evidence="1">
    <location>
        <begin position="124"/>
        <end position="143"/>
    </location>
</feature>
<feature type="region of interest" description="Disordered" evidence="1">
    <location>
        <begin position="305"/>
        <end position="343"/>
    </location>
</feature>